<dbReference type="EMBL" id="AP022345">
    <property type="protein sequence ID" value="BBU67827.1"/>
    <property type="molecule type" value="Genomic_DNA"/>
</dbReference>
<reference evidence="2" key="1">
    <citation type="submission" date="2020-01" db="EMBL/GenBank/DDBJ databases">
        <title>Phosphoaccumulans saitamaens gen. nov., sp. nov., a polyphosphate accumulating bacterium isolated from surface river water.</title>
        <authorList>
            <person name="Watanabe K."/>
            <person name="Suda W."/>
        </authorList>
    </citation>
    <scope>NUCLEOTIDE SEQUENCE [LARGE SCALE GENOMIC DNA]</scope>
    <source>
        <strain evidence="2">ICHIAU1</strain>
    </source>
</reference>
<sequence length="190" mass="20485">MALGLMVMAGVLQFVSRLVEGNTTTLKVTRLEQDIRTLMDIMLQDIRRAGQFPEGVADLGAPIRFMQDQPAAPMIDGQPLRDGLVGSVLSYAYRDTDGKLVSGRFAHDAKAGTILMHTGTASAAEAISDSAFMTVTELQFQAARTQVKSGALTVATPAVQIRIVGRLKSDPAIERTQVGRMTWRNPVVSP</sequence>
<name>A0A679HUM2_9RHOO</name>
<evidence type="ECO:0000313" key="1">
    <source>
        <dbReference type="EMBL" id="BBU67827.1"/>
    </source>
</evidence>
<proteinExistence type="predicted"/>
<dbReference type="AlphaFoldDB" id="A0A679HUM2"/>
<organism evidence="1 2">
    <name type="scientific">Fluviibacter phosphoraccumulans</name>
    <dbReference type="NCBI Taxonomy" id="1751046"/>
    <lineage>
        <taxon>Bacteria</taxon>
        <taxon>Pseudomonadati</taxon>
        <taxon>Pseudomonadota</taxon>
        <taxon>Betaproteobacteria</taxon>
        <taxon>Rhodocyclales</taxon>
        <taxon>Fluviibacteraceae</taxon>
        <taxon>Fluviibacter</taxon>
    </lineage>
</organism>
<gene>
    <name evidence="1" type="ORF">ICHIAU1_01100</name>
</gene>
<keyword evidence="2" id="KW-1185">Reference proteome</keyword>
<protein>
    <submittedName>
        <fullName evidence="1">Uncharacterized protein</fullName>
    </submittedName>
</protein>
<dbReference type="RefSeq" id="WP_162049201.1">
    <property type="nucleotide sequence ID" value="NZ_AP022345.1"/>
</dbReference>
<dbReference type="Proteomes" id="UP000463961">
    <property type="component" value="Chromosome"/>
</dbReference>
<accession>A0A679HUM2</accession>
<evidence type="ECO:0000313" key="2">
    <source>
        <dbReference type="Proteomes" id="UP000463961"/>
    </source>
</evidence>